<gene>
    <name evidence="1" type="ORF">KYI95_22060</name>
</gene>
<name>A0ABS6VKU8_9GAMM</name>
<protein>
    <submittedName>
        <fullName evidence="1">Uncharacterized protein</fullName>
    </submittedName>
</protein>
<reference evidence="1 2" key="1">
    <citation type="submission" date="2021-07" db="EMBL/GenBank/DDBJ databases">
        <title>A novel phosphonate cluster across the Pantoea species complex is important for pathogenicity in onion.</title>
        <authorList>
            <person name="Zhao M."/>
            <person name="Stice S."/>
            <person name="Shin G.Y."/>
            <person name="Coutinho T."/>
            <person name="Gitaitis R."/>
            <person name="Kvitko B."/>
            <person name="Dutta B."/>
        </authorList>
    </citation>
    <scope>NUCLEOTIDE SEQUENCE [LARGE SCALE GENOMIC DNA]</scope>
    <source>
        <strain evidence="1 2">BD 382</strain>
    </source>
</reference>
<evidence type="ECO:0000313" key="1">
    <source>
        <dbReference type="EMBL" id="MBW1259861.1"/>
    </source>
</evidence>
<comment type="caution">
    <text evidence="1">The sequence shown here is derived from an EMBL/GenBank/DDBJ whole genome shotgun (WGS) entry which is preliminary data.</text>
</comment>
<evidence type="ECO:0000313" key="2">
    <source>
        <dbReference type="Proteomes" id="UP001197236"/>
    </source>
</evidence>
<organism evidence="1 2">
    <name type="scientific">Pantoea allii</name>
    <dbReference type="NCBI Taxonomy" id="574096"/>
    <lineage>
        <taxon>Bacteria</taxon>
        <taxon>Pseudomonadati</taxon>
        <taxon>Pseudomonadota</taxon>
        <taxon>Gammaproteobacteria</taxon>
        <taxon>Enterobacterales</taxon>
        <taxon>Erwiniaceae</taxon>
        <taxon>Pantoea</taxon>
    </lineage>
</organism>
<dbReference type="Proteomes" id="UP001197236">
    <property type="component" value="Unassembled WGS sequence"/>
</dbReference>
<sequence>MNREEVHCDVV</sequence>
<dbReference type="EMBL" id="JAHVXZ010000022">
    <property type="protein sequence ID" value="MBW1259861.1"/>
    <property type="molecule type" value="Genomic_DNA"/>
</dbReference>
<proteinExistence type="predicted"/>
<keyword evidence="2" id="KW-1185">Reference proteome</keyword>
<accession>A0ABS6VKU8</accession>